<dbReference type="RefSeq" id="WP_183511284.1">
    <property type="nucleotide sequence ID" value="NZ_BAABGK010000002.1"/>
</dbReference>
<dbReference type="Proteomes" id="UP000523000">
    <property type="component" value="Unassembled WGS sequence"/>
</dbReference>
<organism evidence="3 4">
    <name type="scientific">Paeniglutamicibacter cryotolerans</name>
    <dbReference type="NCBI Taxonomy" id="670079"/>
    <lineage>
        <taxon>Bacteria</taxon>
        <taxon>Bacillati</taxon>
        <taxon>Actinomycetota</taxon>
        <taxon>Actinomycetes</taxon>
        <taxon>Micrococcales</taxon>
        <taxon>Micrococcaceae</taxon>
        <taxon>Paeniglutamicibacter</taxon>
    </lineage>
</organism>
<feature type="transmembrane region" description="Helical" evidence="2">
    <location>
        <begin position="34"/>
        <end position="52"/>
    </location>
</feature>
<reference evidence="3 4" key="1">
    <citation type="submission" date="2020-08" db="EMBL/GenBank/DDBJ databases">
        <title>Sequencing the genomes of 1000 actinobacteria strains.</title>
        <authorList>
            <person name="Klenk H.-P."/>
        </authorList>
    </citation>
    <scope>NUCLEOTIDE SEQUENCE [LARGE SCALE GENOMIC DNA]</scope>
    <source>
        <strain evidence="3 4">DSM 22826</strain>
    </source>
</reference>
<name>A0A839QVQ6_9MICC</name>
<keyword evidence="2" id="KW-1133">Transmembrane helix</keyword>
<gene>
    <name evidence="3" type="ORF">E9229_002282</name>
</gene>
<feature type="transmembrane region" description="Helical" evidence="2">
    <location>
        <begin position="150"/>
        <end position="169"/>
    </location>
</feature>
<accession>A0A839QVQ6</accession>
<keyword evidence="4" id="KW-1185">Reference proteome</keyword>
<feature type="transmembrane region" description="Helical" evidence="2">
    <location>
        <begin position="72"/>
        <end position="95"/>
    </location>
</feature>
<evidence type="ECO:0000256" key="2">
    <source>
        <dbReference type="SAM" id="Phobius"/>
    </source>
</evidence>
<feature type="transmembrane region" description="Helical" evidence="2">
    <location>
        <begin position="107"/>
        <end position="130"/>
    </location>
</feature>
<dbReference type="AlphaFoldDB" id="A0A839QVQ6"/>
<proteinExistence type="predicted"/>
<feature type="region of interest" description="Disordered" evidence="1">
    <location>
        <begin position="1"/>
        <end position="22"/>
    </location>
</feature>
<protein>
    <submittedName>
        <fullName evidence="3">Uncharacterized protein</fullName>
    </submittedName>
</protein>
<keyword evidence="2" id="KW-0812">Transmembrane</keyword>
<comment type="caution">
    <text evidence="3">The sequence shown here is derived from an EMBL/GenBank/DDBJ whole genome shotgun (WGS) entry which is preliminary data.</text>
</comment>
<evidence type="ECO:0000313" key="4">
    <source>
        <dbReference type="Proteomes" id="UP000523000"/>
    </source>
</evidence>
<evidence type="ECO:0000256" key="1">
    <source>
        <dbReference type="SAM" id="MobiDB-lite"/>
    </source>
</evidence>
<evidence type="ECO:0000313" key="3">
    <source>
        <dbReference type="EMBL" id="MBB2996091.1"/>
    </source>
</evidence>
<dbReference type="EMBL" id="JACHVS010000001">
    <property type="protein sequence ID" value="MBB2996091.1"/>
    <property type="molecule type" value="Genomic_DNA"/>
</dbReference>
<keyword evidence="2" id="KW-0472">Membrane</keyword>
<sequence>MDDHQKEPAGGPQRRPVDSPAAGPCRRCWAASSWLLSSGTALGLMLTVWLVFKPARVGWKRVRTLWRERTLPRWYLAAGLIGAIVPSIGASIAALGAGERAQMQPGAWWGFAAAILAGPLDILFLGTMQLVGSLLMDLVPAPASVGPAEVIGTLVTLCAVIVTCWLPSYRFHPFPKAQPNHA</sequence>